<evidence type="ECO:0000313" key="1">
    <source>
        <dbReference type="EMBL" id="CCO48461.1"/>
    </source>
</evidence>
<dbReference type="InterPro" id="IPR037042">
    <property type="entry name" value="YdaT-like_sf"/>
</dbReference>
<dbReference type="Proteomes" id="UP000018211">
    <property type="component" value="Unassembled WGS sequence"/>
</dbReference>
<dbReference type="EMBL" id="CAOF01000148">
    <property type="protein sequence ID" value="CCO48461.1"/>
    <property type="molecule type" value="Genomic_DNA"/>
</dbReference>
<comment type="caution">
    <text evidence="1">The sequence shown here is derived from an EMBL/GenBank/DDBJ whole genome shotgun (WGS) entry which is preliminary data.</text>
</comment>
<dbReference type="AlphaFoldDB" id="A0AAV2VUU3"/>
<organism evidence="1 2">
    <name type="scientific">Vibrio nigripulchritudo SOn1</name>
    <dbReference type="NCBI Taxonomy" id="1238450"/>
    <lineage>
        <taxon>Bacteria</taxon>
        <taxon>Pseudomonadati</taxon>
        <taxon>Pseudomonadota</taxon>
        <taxon>Gammaproteobacteria</taxon>
        <taxon>Vibrionales</taxon>
        <taxon>Vibrionaceae</taxon>
        <taxon>Vibrio</taxon>
    </lineage>
</organism>
<dbReference type="Gene3D" id="1.10.3600.10">
    <property type="entry name" value="Putative bacterial toxin ydaT"/>
    <property type="match status" value="1"/>
</dbReference>
<sequence length="200" mass="23002">MKQQSRLRLLNSAINNWLALPKTSRATITAEIIETVERIGLTSILEEQGITFNHSDDIYNDMRVNAQKLFRWLGHYDGIHDFKDRIWDIEQAIVAALPCDIRIQYLNDAYALPDLYIGTTSQQKEHLNCDRIAASLTKENMEAQLSVIELRDNPESSPSIYKAHRELKESVATSLAAIDILEHHYPELSNLHDNHGRRRL</sequence>
<evidence type="ECO:0008006" key="3">
    <source>
        <dbReference type="Google" id="ProtNLM"/>
    </source>
</evidence>
<protein>
    <recommendedName>
        <fullName evidence="3">Bacterial toxin YdaT domain-containing protein</fullName>
    </recommendedName>
</protein>
<name>A0AAV2VUU3_9VIBR</name>
<gene>
    <name evidence="1" type="ORF">VIBNISOn1_550013</name>
</gene>
<reference evidence="1 2" key="1">
    <citation type="journal article" date="2013" name="ISME J.">
        <title>Comparative genomics of pathogenic lineages of Vibrio nigripulchritudo identifies virulence-associated traits.</title>
        <authorList>
            <person name="Goudenege D."/>
            <person name="Labreuche Y."/>
            <person name="Krin E."/>
            <person name="Ansquer D."/>
            <person name="Mangenot S."/>
            <person name="Calteau A."/>
            <person name="Medigue C."/>
            <person name="Mazel D."/>
            <person name="Polz M.F."/>
            <person name="Le Roux F."/>
        </authorList>
    </citation>
    <scope>NUCLEOTIDE SEQUENCE [LARGE SCALE GENOMIC DNA]</scope>
    <source>
        <strain evidence="1 2">SOn1</strain>
    </source>
</reference>
<evidence type="ECO:0000313" key="2">
    <source>
        <dbReference type="Proteomes" id="UP000018211"/>
    </source>
</evidence>
<proteinExistence type="predicted"/>
<dbReference type="RefSeq" id="WP_022612942.1">
    <property type="nucleotide sequence ID" value="NZ_LK391965.1"/>
</dbReference>
<accession>A0AAV2VUU3</accession>